<feature type="compositionally biased region" description="Basic and acidic residues" evidence="1">
    <location>
        <begin position="1"/>
        <end position="18"/>
    </location>
</feature>
<dbReference type="AlphaFoldDB" id="A0A2C5YJP8"/>
<feature type="compositionally biased region" description="Basic and acidic residues" evidence="1">
    <location>
        <begin position="27"/>
        <end position="39"/>
    </location>
</feature>
<comment type="caution">
    <text evidence="2">The sequence shown here is derived from an EMBL/GenBank/DDBJ whole genome shotgun (WGS) entry which is preliminary data.</text>
</comment>
<proteinExistence type="predicted"/>
<reference evidence="2 3" key="1">
    <citation type="submission" date="2017-06" db="EMBL/GenBank/DDBJ databases">
        <title>Ant-infecting Ophiocordyceps genomes reveal a high diversity of potential behavioral manipulation genes and a possible major role for enterotoxins.</title>
        <authorList>
            <person name="De Bekker C."/>
            <person name="Evans H.C."/>
            <person name="Brachmann A."/>
            <person name="Hughes D.P."/>
        </authorList>
    </citation>
    <scope>NUCLEOTIDE SEQUENCE [LARGE SCALE GENOMIC DNA]</scope>
    <source>
        <strain evidence="2 3">Map16</strain>
    </source>
</reference>
<protein>
    <submittedName>
        <fullName evidence="2">Uncharacterized protein</fullName>
    </submittedName>
</protein>
<feature type="compositionally biased region" description="Polar residues" evidence="1">
    <location>
        <begin position="196"/>
        <end position="205"/>
    </location>
</feature>
<feature type="region of interest" description="Disordered" evidence="1">
    <location>
        <begin position="93"/>
        <end position="219"/>
    </location>
</feature>
<dbReference type="EMBL" id="NJES01001111">
    <property type="protein sequence ID" value="PHH67926.1"/>
    <property type="molecule type" value="Genomic_DNA"/>
</dbReference>
<sequence>MARLQTMERVESRPRPEPWQDSSEPTPNKDCKDACKVDSTDTSPKASKKRNLTEDYIMELVHTEAWGWIQTAPVIKLTEQELLKLHRHESSYWRKVPSKKRGRRPSNRKNATARGEATPDECKITPGERKETPGERKTAPDALKETPLKVQVLHQTESPLTAEADQPLSTNTTSPPPKPEPPQNMREATRNDIRTQLKTKLLSANPTPPLTRRRRLQNRKTAKLEDMGLSFDQILSYCESTKLCFLSEHGLKVVGEVNGETTIFLLPSPDGPAVAVASQGEGVDYRRPGPLISTARYFDKAWRFLREAWMGAEVKKISNCPQCPAGEAQLVR</sequence>
<organism evidence="2 3">
    <name type="scientific">Ophiocordyceps camponoti-rufipedis</name>
    <dbReference type="NCBI Taxonomy" id="2004952"/>
    <lineage>
        <taxon>Eukaryota</taxon>
        <taxon>Fungi</taxon>
        <taxon>Dikarya</taxon>
        <taxon>Ascomycota</taxon>
        <taxon>Pezizomycotina</taxon>
        <taxon>Sordariomycetes</taxon>
        <taxon>Hypocreomycetidae</taxon>
        <taxon>Hypocreales</taxon>
        <taxon>Ophiocordycipitaceae</taxon>
        <taxon>Ophiocordyceps</taxon>
    </lineage>
</organism>
<accession>A0A2C5YJP8</accession>
<evidence type="ECO:0000256" key="1">
    <source>
        <dbReference type="SAM" id="MobiDB-lite"/>
    </source>
</evidence>
<gene>
    <name evidence="2" type="ORF">CDD80_409</name>
</gene>
<keyword evidence="3" id="KW-1185">Reference proteome</keyword>
<evidence type="ECO:0000313" key="2">
    <source>
        <dbReference type="EMBL" id="PHH67926.1"/>
    </source>
</evidence>
<feature type="region of interest" description="Disordered" evidence="1">
    <location>
        <begin position="1"/>
        <end position="52"/>
    </location>
</feature>
<name>A0A2C5YJP8_9HYPO</name>
<feature type="compositionally biased region" description="Basic and acidic residues" evidence="1">
    <location>
        <begin position="120"/>
        <end position="147"/>
    </location>
</feature>
<dbReference type="Proteomes" id="UP000226431">
    <property type="component" value="Unassembled WGS sequence"/>
</dbReference>
<dbReference type="OrthoDB" id="4927539at2759"/>
<feature type="compositionally biased region" description="Basic residues" evidence="1">
    <location>
        <begin position="96"/>
        <end position="107"/>
    </location>
</feature>
<evidence type="ECO:0000313" key="3">
    <source>
        <dbReference type="Proteomes" id="UP000226431"/>
    </source>
</evidence>